<evidence type="ECO:0000256" key="2">
    <source>
        <dbReference type="ARBA" id="ARBA00022692"/>
    </source>
</evidence>
<dbReference type="STRING" id="95300.SAMN05216558_2491"/>
<feature type="transmembrane region" description="Helical" evidence="5">
    <location>
        <begin position="322"/>
        <end position="342"/>
    </location>
</feature>
<comment type="subcellular location">
    <subcellularLocation>
        <location evidence="1">Membrane</location>
        <topology evidence="1">Multi-pass membrane protein</topology>
    </subcellularLocation>
</comment>
<dbReference type="Pfam" id="PF01740">
    <property type="entry name" value="STAS"/>
    <property type="match status" value="1"/>
</dbReference>
<comment type="caution">
    <text evidence="7">The sequence shown here is derived from an EMBL/GenBank/DDBJ whole genome shotgun (WGS) entry which is preliminary data.</text>
</comment>
<evidence type="ECO:0000313" key="7">
    <source>
        <dbReference type="EMBL" id="TDB57028.1"/>
    </source>
</evidence>
<feature type="transmembrane region" description="Helical" evidence="5">
    <location>
        <begin position="93"/>
        <end position="115"/>
    </location>
</feature>
<dbReference type="GO" id="GO:0016020">
    <property type="term" value="C:membrane"/>
    <property type="evidence" value="ECO:0007669"/>
    <property type="project" value="UniProtKB-SubCell"/>
</dbReference>
<protein>
    <submittedName>
        <fullName evidence="7">SulP family inorganic anion transporter</fullName>
    </submittedName>
</protein>
<keyword evidence="8" id="KW-1185">Reference proteome</keyword>
<dbReference type="SUPFAM" id="SSF52091">
    <property type="entry name" value="SpoIIaa-like"/>
    <property type="match status" value="1"/>
</dbReference>
<name>A0A1H2NKY8_PSEVA</name>
<feature type="domain" description="STAS" evidence="6">
    <location>
        <begin position="433"/>
        <end position="548"/>
    </location>
</feature>
<feature type="transmembrane region" description="Helical" evidence="5">
    <location>
        <begin position="68"/>
        <end position="87"/>
    </location>
</feature>
<evidence type="ECO:0000256" key="5">
    <source>
        <dbReference type="SAM" id="Phobius"/>
    </source>
</evidence>
<keyword evidence="3 5" id="KW-1133">Transmembrane helix</keyword>
<dbReference type="OrthoDB" id="9769739at2"/>
<keyword evidence="4 5" id="KW-0472">Membrane</keyword>
<dbReference type="CDD" id="cd07042">
    <property type="entry name" value="STAS_SulP_like_sulfate_transporter"/>
    <property type="match status" value="1"/>
</dbReference>
<dbReference type="AlphaFoldDB" id="A0A1H2NKY8"/>
<gene>
    <name evidence="7" type="ORF">EIY72_27225</name>
</gene>
<dbReference type="InterPro" id="IPR011547">
    <property type="entry name" value="SLC26A/SulP_dom"/>
</dbReference>
<evidence type="ECO:0000256" key="4">
    <source>
        <dbReference type="ARBA" id="ARBA00023136"/>
    </source>
</evidence>
<dbReference type="Pfam" id="PF00916">
    <property type="entry name" value="Sulfate_transp"/>
    <property type="match status" value="1"/>
</dbReference>
<dbReference type="PROSITE" id="PS50801">
    <property type="entry name" value="STAS"/>
    <property type="match status" value="1"/>
</dbReference>
<evidence type="ECO:0000259" key="6">
    <source>
        <dbReference type="PROSITE" id="PS50801"/>
    </source>
</evidence>
<feature type="transmembrane region" description="Helical" evidence="5">
    <location>
        <begin position="45"/>
        <end position="61"/>
    </location>
</feature>
<accession>A0A1H2NKY8</accession>
<evidence type="ECO:0000256" key="1">
    <source>
        <dbReference type="ARBA" id="ARBA00004141"/>
    </source>
</evidence>
<feature type="transmembrane region" description="Helical" evidence="5">
    <location>
        <begin position="202"/>
        <end position="229"/>
    </location>
</feature>
<dbReference type="EMBL" id="RRZK01000035">
    <property type="protein sequence ID" value="TDB57028.1"/>
    <property type="molecule type" value="Genomic_DNA"/>
</dbReference>
<dbReference type="InterPro" id="IPR002645">
    <property type="entry name" value="STAS_dom"/>
</dbReference>
<dbReference type="InterPro" id="IPR001902">
    <property type="entry name" value="SLC26A/SulP_fam"/>
</dbReference>
<reference evidence="8" key="1">
    <citation type="journal article" date="2019" name="bioRxiv">
        <title>Bacterially produced spermidine induces plant systemic susceptibility to pathogens.</title>
        <authorList>
            <person name="Melnyk R.A."/>
            <person name="Beskrovnaya P.A."/>
            <person name="Liu Z."/>
            <person name="Song Y."/>
            <person name="Haney C.H."/>
        </authorList>
    </citation>
    <scope>NUCLEOTIDE SEQUENCE [LARGE SCALE GENOMIC DNA]</scope>
    <source>
        <strain evidence="8">Dha-51</strain>
    </source>
</reference>
<dbReference type="Gene3D" id="3.30.750.24">
    <property type="entry name" value="STAS domain"/>
    <property type="match status" value="1"/>
</dbReference>
<feature type="transmembrane region" description="Helical" evidence="5">
    <location>
        <begin position="127"/>
        <end position="152"/>
    </location>
</feature>
<evidence type="ECO:0000313" key="8">
    <source>
        <dbReference type="Proteomes" id="UP000295254"/>
    </source>
</evidence>
<feature type="transmembrane region" description="Helical" evidence="5">
    <location>
        <begin position="249"/>
        <end position="273"/>
    </location>
</feature>
<dbReference type="RefSeq" id="WP_093222159.1">
    <property type="nucleotide sequence ID" value="NZ_LT629803.1"/>
</dbReference>
<evidence type="ECO:0000256" key="3">
    <source>
        <dbReference type="ARBA" id="ARBA00022989"/>
    </source>
</evidence>
<feature type="transmembrane region" description="Helical" evidence="5">
    <location>
        <begin position="172"/>
        <end position="190"/>
    </location>
</feature>
<sequence length="556" mass="58325">MSSASSTTPTEQPNRWQDLLAGLSIAGLLLPEAVAYSSIAALAPQAGVIALFAGLLCYGLLGTSRFAIVSATSSSAAVLAAATATLANGDPALRSTLAIALVLVTGAFFLLAGLFKLGSVTSFIAKPVLRGFAFGLALTIILKQVASVVGVHLTDANLVRFLPQLLEQLPKWNWVAASVAAVALALLWLFGKFRRLPGGLLVVVIGIVAGQWLNLTAHGVPMIGVIGVIDLSLEVPRLPVLPFADWLRLGELGFAMVMILYAESYGSISAYALKHGDRVTSNRDLLALGASNLLSGLFHGMPAGAGYSATSANEAAGATSRFAGIVAALVVLVIVLTVLPYIALTPEPILAAIVIHALGRGLSLQPLGRYFIWRRDRLLVICAVGAVLLLGVLDGLLVAVAISVLLMLKQMSSADIQVLGRIDGGHDFVDVRRHPAATAEPGVLIVRPSEALFFANVERILGGALRLVRHSQVPIHTVILSLEESPDLDGTSIEALQEFFLRVHQEGKFLVLARLKDHAQTVLAALPEVEANGVILSGLSVDGAVQQARSLTVTQE</sequence>
<dbReference type="Proteomes" id="UP000295254">
    <property type="component" value="Unassembled WGS sequence"/>
</dbReference>
<feature type="transmembrane region" description="Helical" evidence="5">
    <location>
        <begin position="378"/>
        <end position="408"/>
    </location>
</feature>
<dbReference type="GO" id="GO:0055085">
    <property type="term" value="P:transmembrane transport"/>
    <property type="evidence" value="ECO:0007669"/>
    <property type="project" value="InterPro"/>
</dbReference>
<proteinExistence type="predicted"/>
<organism evidence="7 8">
    <name type="scientific">Pseudomonas vancouverensis</name>
    <dbReference type="NCBI Taxonomy" id="95300"/>
    <lineage>
        <taxon>Bacteria</taxon>
        <taxon>Pseudomonadati</taxon>
        <taxon>Pseudomonadota</taxon>
        <taxon>Gammaproteobacteria</taxon>
        <taxon>Pseudomonadales</taxon>
        <taxon>Pseudomonadaceae</taxon>
        <taxon>Pseudomonas</taxon>
    </lineage>
</organism>
<dbReference type="InterPro" id="IPR036513">
    <property type="entry name" value="STAS_dom_sf"/>
</dbReference>
<feature type="transmembrane region" description="Helical" evidence="5">
    <location>
        <begin position="285"/>
        <end position="302"/>
    </location>
</feature>
<keyword evidence="2 5" id="KW-0812">Transmembrane</keyword>
<dbReference type="PANTHER" id="PTHR11814">
    <property type="entry name" value="SULFATE TRANSPORTER"/>
    <property type="match status" value="1"/>
</dbReference>